<feature type="transmembrane region" description="Helical" evidence="3">
    <location>
        <begin position="240"/>
        <end position="260"/>
    </location>
</feature>
<dbReference type="OrthoDB" id="541052at2759"/>
<protein>
    <submittedName>
        <fullName evidence="5">Beta-1,2-xylosyltransferase</fullName>
        <ecNumber evidence="5">2.4.2.-</ecNumber>
    </submittedName>
</protein>
<comment type="similarity">
    <text evidence="1">Belongs to the glycosyltransferase 90 family.</text>
</comment>
<evidence type="ECO:0000256" key="2">
    <source>
        <dbReference type="ARBA" id="ARBA00022679"/>
    </source>
</evidence>
<evidence type="ECO:0000313" key="6">
    <source>
        <dbReference type="Proteomes" id="UP000631181"/>
    </source>
</evidence>
<sequence>MPFQALQLNADTGIVISLGGFVFSSYFLGASYNSTFAFDKPVTTASLVCLLLGITFLVIGLVATVSRPNSPNGKHAASASDHYELLSQSSSNAAPDARHISSASPRLEWKIGALLGMLGLRIELFREATLHNECAPAGYSDLLHGGQYLIPFVVATYELFRSHNLGTKAGYSGLHQRLFHNLSSNIALSTCRRGFTTLLHGRWKGIVGASLISAGGYAASTLSYGNRSTYICPIILKDLAHMQIVQLCNMVLDSAILILFTEVSGEPRRKRTYLSLGAGLVSLAVTWTISSHYIRNSRPEHSAMSLLDGRYLRSAVVQAILCTTFIFWGWQILPHFNLLDLCTLGGFSFIVVSTYTTLPYGQMALLPASPVHASVSIIASTAGAVWLLGSRIITGKDTKVLLRANAALQGLILICSAVTITSILSKPDSHQTHPIDSLIYEAKVNHDNYILQAGASKTLADAVREYQRRYQQHPPPGFDKWYEFATNQSSIVIDEFDQIHENILPFRALEPSHIRHMTHELAANPFNDLGAIIIRNGEVKVQEKVKPTHAWMVKGAANMIEKFVQYLPDMDIVFNLNDEPRVVVPWEQMMQLKQTSRSREDVPEDDLLNWWSADRHLGWTPIEPADPVSESTFTDGAWQGVLDQYVSSICPPTSPVRTTRVWNRRDVCLSCAAPHTLGQFPLDFNRATEICHQPDLAFLHGLLISPASFKVSGELMPIFSQSALSGFGDILYPSPWNYMDKITHSPTEENPDSPYPEKENSLYWIGSTSEGYSRFNEWKGMPRQRFSHLVNNNTESQVSVLLPTGSGSYRYQSMRGDAPTRELNLQTNVHIAAPITRCGDCDTQHGELGPHSWLDFQAHWSHRYLFDLDGAGFSGRFLPFLQSHSLPFRTGLFRQWFDSRITSWHHFVPVDIRLHGLWSTLAYFAGVSKTLPPTAENQGADQARVLMEPHLNEGWRIAEQGREWAETALRKEDMEVYFFRLLLEWGRVTDDRRDVLGYKLS</sequence>
<dbReference type="SMART" id="SM00672">
    <property type="entry name" value="CAP10"/>
    <property type="match status" value="1"/>
</dbReference>
<dbReference type="PANTHER" id="PTHR12203">
    <property type="entry name" value="KDEL LYS-ASP-GLU-LEU CONTAINING - RELATED"/>
    <property type="match status" value="1"/>
</dbReference>
<proteinExistence type="inferred from homology"/>
<dbReference type="PANTHER" id="PTHR12203:SF35">
    <property type="entry name" value="PROTEIN O-GLUCOSYLTRANSFERASE 1"/>
    <property type="match status" value="1"/>
</dbReference>
<keyword evidence="3" id="KW-0812">Transmembrane</keyword>
<evidence type="ECO:0000259" key="4">
    <source>
        <dbReference type="SMART" id="SM00672"/>
    </source>
</evidence>
<feature type="transmembrane region" description="Helical" evidence="3">
    <location>
        <begin position="310"/>
        <end position="330"/>
    </location>
</feature>
<keyword evidence="3" id="KW-1133">Transmembrane helix</keyword>
<comment type="caution">
    <text evidence="5">The sequence shown here is derived from an EMBL/GenBank/DDBJ whole genome shotgun (WGS) entry which is preliminary data.</text>
</comment>
<feature type="transmembrane region" description="Helical" evidence="3">
    <location>
        <begin position="202"/>
        <end position="220"/>
    </location>
</feature>
<evidence type="ECO:0000256" key="1">
    <source>
        <dbReference type="ARBA" id="ARBA00010118"/>
    </source>
</evidence>
<feature type="transmembrane region" description="Helical" evidence="3">
    <location>
        <begin position="337"/>
        <end position="358"/>
    </location>
</feature>
<dbReference type="AlphaFoldDB" id="A0A8J8WGP0"/>
<reference evidence="5" key="1">
    <citation type="journal article" date="2020" name="Front. Microbiol.">
        <title>Gene regulatory networks of Penicillium echinulatum 2HH and Penicillium oxalicum 114-2 inferred by a computational biology approach.</title>
        <authorList>
            <person name="Lenz A.R."/>
            <person name="Galan-Vasquez E."/>
            <person name="Balbinot E."/>
            <person name="De Abreu F.P."/>
            <person name="De Oliveira N.S."/>
            <person name="Da Rosa L.O."/>
            <person name="De Avila E Silva S."/>
            <person name="Camassola M."/>
            <person name="Dillon A.J.P."/>
            <person name="Perez-Rueda E."/>
        </authorList>
    </citation>
    <scope>NUCLEOTIDE SEQUENCE</scope>
    <source>
        <strain evidence="5">S1M29</strain>
    </source>
</reference>
<gene>
    <name evidence="5" type="ORF">PECM_002446</name>
</gene>
<dbReference type="GO" id="GO:0016757">
    <property type="term" value="F:glycosyltransferase activity"/>
    <property type="evidence" value="ECO:0007669"/>
    <property type="project" value="UniProtKB-KW"/>
</dbReference>
<feature type="transmembrane region" description="Helical" evidence="3">
    <location>
        <begin position="272"/>
        <end position="290"/>
    </location>
</feature>
<evidence type="ECO:0000256" key="3">
    <source>
        <dbReference type="SAM" id="Phobius"/>
    </source>
</evidence>
<dbReference type="EC" id="2.4.2.-" evidence="5"/>
<dbReference type="Proteomes" id="UP000631181">
    <property type="component" value="Unassembled WGS sequence"/>
</dbReference>
<organism evidence="5 6">
    <name type="scientific">Penicillium ucsense</name>
    <dbReference type="NCBI Taxonomy" id="2839758"/>
    <lineage>
        <taxon>Eukaryota</taxon>
        <taxon>Fungi</taxon>
        <taxon>Dikarya</taxon>
        <taxon>Ascomycota</taxon>
        <taxon>Pezizomycotina</taxon>
        <taxon>Eurotiomycetes</taxon>
        <taxon>Eurotiomycetidae</taxon>
        <taxon>Eurotiales</taxon>
        <taxon>Aspergillaceae</taxon>
        <taxon>Penicillium</taxon>
    </lineage>
</organism>
<dbReference type="InterPro" id="IPR051091">
    <property type="entry name" value="O-Glucosyltr/Glycosyltrsf_90"/>
</dbReference>
<feature type="transmembrane region" description="Helical" evidence="3">
    <location>
        <begin position="370"/>
        <end position="388"/>
    </location>
</feature>
<name>A0A8J8WGP0_9EURO</name>
<feature type="transmembrane region" description="Helical" evidence="3">
    <location>
        <begin position="12"/>
        <end position="32"/>
    </location>
</feature>
<keyword evidence="2 5" id="KW-0808">Transferase</keyword>
<dbReference type="InterPro" id="IPR006598">
    <property type="entry name" value="CAP10"/>
</dbReference>
<evidence type="ECO:0000313" key="5">
    <source>
        <dbReference type="EMBL" id="KAF7712635.1"/>
    </source>
</evidence>
<keyword evidence="6" id="KW-1185">Reference proteome</keyword>
<accession>A0A8J8WGP0</accession>
<feature type="domain" description="Glycosyl transferase CAP10" evidence="4">
    <location>
        <begin position="692"/>
        <end position="985"/>
    </location>
</feature>
<feature type="transmembrane region" description="Helical" evidence="3">
    <location>
        <begin position="44"/>
        <end position="65"/>
    </location>
</feature>
<dbReference type="EMBL" id="WIWV01000161">
    <property type="protein sequence ID" value="KAF7712635.1"/>
    <property type="molecule type" value="Genomic_DNA"/>
</dbReference>
<feature type="transmembrane region" description="Helical" evidence="3">
    <location>
        <begin position="400"/>
        <end position="424"/>
    </location>
</feature>
<keyword evidence="3" id="KW-0472">Membrane</keyword>
<keyword evidence="5" id="KW-0328">Glycosyltransferase</keyword>